<proteinExistence type="predicted"/>
<sequence>MIGLTFSASFGQSSRNQQEHPDSHYFSFLGLNSAVLTMTIIAKLFIWNTSFSSIADSILVSKNCNSVSWNSCAVVITFGNQEILFFAGIIYENQKDKNFDPPFLLTNAADPVLGISEIFSLTCSLITLVTNLLLTALIDV</sequence>
<evidence type="ECO:0000256" key="1">
    <source>
        <dbReference type="SAM" id="Phobius"/>
    </source>
</evidence>
<dbReference type="EMBL" id="JADNRY010000104">
    <property type="protein sequence ID" value="KAF9065386.1"/>
    <property type="molecule type" value="Genomic_DNA"/>
</dbReference>
<accession>A0A9P5U3X9</accession>
<keyword evidence="3" id="KW-1185">Reference proteome</keyword>
<evidence type="ECO:0000313" key="3">
    <source>
        <dbReference type="Proteomes" id="UP000772434"/>
    </source>
</evidence>
<dbReference type="AlphaFoldDB" id="A0A9P5U3X9"/>
<feature type="transmembrane region" description="Helical" evidence="1">
    <location>
        <begin position="67"/>
        <end position="91"/>
    </location>
</feature>
<keyword evidence="1" id="KW-0472">Membrane</keyword>
<organism evidence="2 3">
    <name type="scientific">Rhodocollybia butyracea</name>
    <dbReference type="NCBI Taxonomy" id="206335"/>
    <lineage>
        <taxon>Eukaryota</taxon>
        <taxon>Fungi</taxon>
        <taxon>Dikarya</taxon>
        <taxon>Basidiomycota</taxon>
        <taxon>Agaricomycotina</taxon>
        <taxon>Agaricomycetes</taxon>
        <taxon>Agaricomycetidae</taxon>
        <taxon>Agaricales</taxon>
        <taxon>Marasmiineae</taxon>
        <taxon>Omphalotaceae</taxon>
        <taxon>Rhodocollybia</taxon>
    </lineage>
</organism>
<feature type="transmembrane region" description="Helical" evidence="1">
    <location>
        <begin position="25"/>
        <end position="46"/>
    </location>
</feature>
<protein>
    <submittedName>
        <fullName evidence="2">Uncharacterized protein</fullName>
    </submittedName>
</protein>
<evidence type="ECO:0000313" key="2">
    <source>
        <dbReference type="EMBL" id="KAF9065386.1"/>
    </source>
</evidence>
<keyword evidence="1" id="KW-1133">Transmembrane helix</keyword>
<dbReference type="Proteomes" id="UP000772434">
    <property type="component" value="Unassembled WGS sequence"/>
</dbReference>
<comment type="caution">
    <text evidence="2">The sequence shown here is derived from an EMBL/GenBank/DDBJ whole genome shotgun (WGS) entry which is preliminary data.</text>
</comment>
<keyword evidence="1" id="KW-0812">Transmembrane</keyword>
<reference evidence="2" key="1">
    <citation type="submission" date="2020-11" db="EMBL/GenBank/DDBJ databases">
        <authorList>
            <consortium name="DOE Joint Genome Institute"/>
            <person name="Ahrendt S."/>
            <person name="Riley R."/>
            <person name="Andreopoulos W."/>
            <person name="Labutti K."/>
            <person name="Pangilinan J."/>
            <person name="Ruiz-Duenas F.J."/>
            <person name="Barrasa J.M."/>
            <person name="Sanchez-Garcia M."/>
            <person name="Camarero S."/>
            <person name="Miyauchi S."/>
            <person name="Serrano A."/>
            <person name="Linde D."/>
            <person name="Babiker R."/>
            <person name="Drula E."/>
            <person name="Ayuso-Fernandez I."/>
            <person name="Pacheco R."/>
            <person name="Padilla G."/>
            <person name="Ferreira P."/>
            <person name="Barriuso J."/>
            <person name="Kellner H."/>
            <person name="Castanera R."/>
            <person name="Alfaro M."/>
            <person name="Ramirez L."/>
            <person name="Pisabarro A.G."/>
            <person name="Kuo A."/>
            <person name="Tritt A."/>
            <person name="Lipzen A."/>
            <person name="He G."/>
            <person name="Yan M."/>
            <person name="Ng V."/>
            <person name="Cullen D."/>
            <person name="Martin F."/>
            <person name="Rosso M.-N."/>
            <person name="Henrissat B."/>
            <person name="Hibbett D."/>
            <person name="Martinez A.T."/>
            <person name="Grigoriev I.V."/>
        </authorList>
    </citation>
    <scope>NUCLEOTIDE SEQUENCE</scope>
    <source>
        <strain evidence="2">AH 40177</strain>
    </source>
</reference>
<feature type="transmembrane region" description="Helical" evidence="1">
    <location>
        <begin position="111"/>
        <end position="134"/>
    </location>
</feature>
<gene>
    <name evidence="2" type="ORF">BDP27DRAFT_1366415</name>
</gene>
<name>A0A9P5U3X9_9AGAR</name>